<evidence type="ECO:0000313" key="10">
    <source>
        <dbReference type="Proteomes" id="UP000807469"/>
    </source>
</evidence>
<comment type="subcellular location">
    <subcellularLocation>
        <location evidence="1">Membrane</location>
        <topology evidence="1">Single-pass membrane protein</topology>
    </subcellularLocation>
</comment>
<evidence type="ECO:0000256" key="5">
    <source>
        <dbReference type="ARBA" id="ARBA00023136"/>
    </source>
</evidence>
<dbReference type="InterPro" id="IPR039163">
    <property type="entry name" value="EMC7"/>
</dbReference>
<dbReference type="InterPro" id="IPR019008">
    <property type="entry name" value="Beta_sandwich_EMC7"/>
</dbReference>
<feature type="chain" id="PRO_5040313518" description="ER membrane protein complex subunit 7 beta-sandwich domain-containing protein" evidence="7">
    <location>
        <begin position="22"/>
        <end position="235"/>
    </location>
</feature>
<evidence type="ECO:0000256" key="2">
    <source>
        <dbReference type="ARBA" id="ARBA00022692"/>
    </source>
</evidence>
<keyword evidence="3 7" id="KW-0732">Signal</keyword>
<feature type="signal peptide" evidence="7">
    <location>
        <begin position="1"/>
        <end position="21"/>
    </location>
</feature>
<keyword evidence="4" id="KW-1133">Transmembrane helix</keyword>
<dbReference type="EMBL" id="MU155244">
    <property type="protein sequence ID" value="KAF9478049.1"/>
    <property type="molecule type" value="Genomic_DNA"/>
</dbReference>
<dbReference type="Proteomes" id="UP000807469">
    <property type="component" value="Unassembled WGS sequence"/>
</dbReference>
<dbReference type="GO" id="GO:0072546">
    <property type="term" value="C:EMC complex"/>
    <property type="evidence" value="ECO:0007669"/>
    <property type="project" value="TreeGrafter"/>
</dbReference>
<evidence type="ECO:0000259" key="8">
    <source>
        <dbReference type="Pfam" id="PF09430"/>
    </source>
</evidence>
<proteinExistence type="predicted"/>
<evidence type="ECO:0000256" key="3">
    <source>
        <dbReference type="ARBA" id="ARBA00022729"/>
    </source>
</evidence>
<dbReference type="AlphaFoldDB" id="A0A9P5Z0S8"/>
<protein>
    <recommendedName>
        <fullName evidence="8">ER membrane protein complex subunit 7 beta-sandwich domain-containing protein</fullName>
    </recommendedName>
</protein>
<evidence type="ECO:0000313" key="9">
    <source>
        <dbReference type="EMBL" id="KAF9478049.1"/>
    </source>
</evidence>
<accession>A0A9P5Z0S8</accession>
<keyword evidence="2" id="KW-0812">Transmembrane</keyword>
<sequence>MAKPWTSVLLQLLSCAVVAFGLDVTGKITWNDVCPNVTTLGQAKASLDNSIFSGGVTRHGNFIIPDVPDGTHVLSIVSHDHFFDQLRIDVNNSLSSVEVRPFLPGTPMNPPSTVLLPYPVILTPRERYVYFVPPESFNLAGMLSNPMMLLMVGGAGMMLAMPYLIKNLDPEALEEFKEQQAKLGGIQSALQSGDIKSGLSAIMAATEEQGASGPQGQPSKGGSGSKARTNKKSRR</sequence>
<evidence type="ECO:0000256" key="1">
    <source>
        <dbReference type="ARBA" id="ARBA00004167"/>
    </source>
</evidence>
<feature type="region of interest" description="Disordered" evidence="6">
    <location>
        <begin position="201"/>
        <end position="235"/>
    </location>
</feature>
<comment type="caution">
    <text evidence="9">The sequence shown here is derived from an EMBL/GenBank/DDBJ whole genome shotgun (WGS) entry which is preliminary data.</text>
</comment>
<evidence type="ECO:0000256" key="4">
    <source>
        <dbReference type="ARBA" id="ARBA00022989"/>
    </source>
</evidence>
<name>A0A9P5Z0S8_9AGAR</name>
<dbReference type="OrthoDB" id="27095at2759"/>
<organism evidence="9 10">
    <name type="scientific">Pholiota conissans</name>
    <dbReference type="NCBI Taxonomy" id="109636"/>
    <lineage>
        <taxon>Eukaryota</taxon>
        <taxon>Fungi</taxon>
        <taxon>Dikarya</taxon>
        <taxon>Basidiomycota</taxon>
        <taxon>Agaricomycotina</taxon>
        <taxon>Agaricomycetes</taxon>
        <taxon>Agaricomycetidae</taxon>
        <taxon>Agaricales</taxon>
        <taxon>Agaricineae</taxon>
        <taxon>Strophariaceae</taxon>
        <taxon>Pholiota</taxon>
    </lineage>
</organism>
<dbReference type="PANTHER" id="PTHR13605">
    <property type="entry name" value="ER MEMBRANE PROTEIN COMPLEX SUBUNIT 7"/>
    <property type="match status" value="1"/>
</dbReference>
<evidence type="ECO:0000256" key="7">
    <source>
        <dbReference type="SAM" id="SignalP"/>
    </source>
</evidence>
<keyword evidence="10" id="KW-1185">Reference proteome</keyword>
<feature type="domain" description="ER membrane protein complex subunit 7 beta-sandwich" evidence="8">
    <location>
        <begin position="44"/>
        <end position="150"/>
    </location>
</feature>
<dbReference type="PANTHER" id="PTHR13605:SF4">
    <property type="entry name" value="ER MEMBRANE PROTEIN COMPLEX SUBUNIT 7"/>
    <property type="match status" value="1"/>
</dbReference>
<reference evidence="9" key="1">
    <citation type="submission" date="2020-11" db="EMBL/GenBank/DDBJ databases">
        <authorList>
            <consortium name="DOE Joint Genome Institute"/>
            <person name="Ahrendt S."/>
            <person name="Riley R."/>
            <person name="Andreopoulos W."/>
            <person name="Labutti K."/>
            <person name="Pangilinan J."/>
            <person name="Ruiz-Duenas F.J."/>
            <person name="Barrasa J.M."/>
            <person name="Sanchez-Garcia M."/>
            <person name="Camarero S."/>
            <person name="Miyauchi S."/>
            <person name="Serrano A."/>
            <person name="Linde D."/>
            <person name="Babiker R."/>
            <person name="Drula E."/>
            <person name="Ayuso-Fernandez I."/>
            <person name="Pacheco R."/>
            <person name="Padilla G."/>
            <person name="Ferreira P."/>
            <person name="Barriuso J."/>
            <person name="Kellner H."/>
            <person name="Castanera R."/>
            <person name="Alfaro M."/>
            <person name="Ramirez L."/>
            <person name="Pisabarro A.G."/>
            <person name="Kuo A."/>
            <person name="Tritt A."/>
            <person name="Lipzen A."/>
            <person name="He G."/>
            <person name="Yan M."/>
            <person name="Ng V."/>
            <person name="Cullen D."/>
            <person name="Martin F."/>
            <person name="Rosso M.-N."/>
            <person name="Henrissat B."/>
            <person name="Hibbett D."/>
            <person name="Martinez A.T."/>
            <person name="Grigoriev I.V."/>
        </authorList>
    </citation>
    <scope>NUCLEOTIDE SEQUENCE</scope>
    <source>
        <strain evidence="9">CIRM-BRFM 674</strain>
    </source>
</reference>
<keyword evidence="5" id="KW-0472">Membrane</keyword>
<dbReference type="Pfam" id="PF09430">
    <property type="entry name" value="EMC7_beta-sandw"/>
    <property type="match status" value="1"/>
</dbReference>
<gene>
    <name evidence="9" type="ORF">BDN70DRAFT_913881</name>
</gene>
<evidence type="ECO:0000256" key="6">
    <source>
        <dbReference type="SAM" id="MobiDB-lite"/>
    </source>
</evidence>